<proteinExistence type="predicted"/>
<reference evidence="1" key="1">
    <citation type="submission" date="2024-07" db="EMBL/GenBank/DDBJ databases">
        <title>Complete genome sequence of Prevotella sp. YM-2024 GTC17262.</title>
        <authorList>
            <person name="Hayashi M."/>
            <person name="Muto Y."/>
            <person name="Tanaka K."/>
            <person name="Niwa H."/>
        </authorList>
    </citation>
    <scope>NUCLEOTIDE SEQUENCE</scope>
    <source>
        <strain evidence="1">GTC17262</strain>
    </source>
</reference>
<gene>
    <name evidence="1" type="ORF">GTC17262_02550</name>
</gene>
<dbReference type="Gene3D" id="1.10.10.60">
    <property type="entry name" value="Homeodomain-like"/>
    <property type="match status" value="1"/>
</dbReference>
<dbReference type="AlphaFoldDB" id="A0AB33JE40"/>
<accession>A0AB33JE40</accession>
<dbReference type="EMBL" id="AP035789">
    <property type="protein sequence ID" value="BFO80064.1"/>
    <property type="molecule type" value="Genomic_DNA"/>
</dbReference>
<sequence>MISIEQEENVVLLYKENKHTIKQIMSLTGVRSEQTIYRILNSRGIPRQAVRKPTRRITVCLDFESDKIIQKLNPKNLSEFVCEAIKAFAKH</sequence>
<evidence type="ECO:0008006" key="2">
    <source>
        <dbReference type="Google" id="ProtNLM"/>
    </source>
</evidence>
<evidence type="ECO:0000313" key="1">
    <source>
        <dbReference type="EMBL" id="BFO80064.1"/>
    </source>
</evidence>
<name>A0AB33JE40_9BACT</name>
<protein>
    <recommendedName>
        <fullName evidence="2">Helix-turn-helix domain-containing protein</fullName>
    </recommendedName>
</protein>
<organism evidence="1">
    <name type="scientific">Prevotella sp. GTC17262</name>
    <dbReference type="NCBI Taxonomy" id="3236797"/>
    <lineage>
        <taxon>Bacteria</taxon>
        <taxon>Pseudomonadati</taxon>
        <taxon>Bacteroidota</taxon>
        <taxon>Bacteroidia</taxon>
        <taxon>Bacteroidales</taxon>
        <taxon>Prevotellaceae</taxon>
        <taxon>Prevotella</taxon>
    </lineage>
</organism>